<keyword evidence="2" id="KW-1185">Reference proteome</keyword>
<organism evidence="1 2">
    <name type="scientific">Linum trigynum</name>
    <dbReference type="NCBI Taxonomy" id="586398"/>
    <lineage>
        <taxon>Eukaryota</taxon>
        <taxon>Viridiplantae</taxon>
        <taxon>Streptophyta</taxon>
        <taxon>Embryophyta</taxon>
        <taxon>Tracheophyta</taxon>
        <taxon>Spermatophyta</taxon>
        <taxon>Magnoliopsida</taxon>
        <taxon>eudicotyledons</taxon>
        <taxon>Gunneridae</taxon>
        <taxon>Pentapetalae</taxon>
        <taxon>rosids</taxon>
        <taxon>fabids</taxon>
        <taxon>Malpighiales</taxon>
        <taxon>Linaceae</taxon>
        <taxon>Linum</taxon>
    </lineage>
</organism>
<proteinExistence type="predicted"/>
<evidence type="ECO:0000313" key="1">
    <source>
        <dbReference type="EMBL" id="CAL1396338.1"/>
    </source>
</evidence>
<dbReference type="EMBL" id="OZ034819">
    <property type="protein sequence ID" value="CAL1396338.1"/>
    <property type="molecule type" value="Genomic_DNA"/>
</dbReference>
<name>A0AAV2FF36_9ROSI</name>
<dbReference type="InterPro" id="IPR055290">
    <property type="entry name" value="At3g26010-like"/>
</dbReference>
<evidence type="ECO:0008006" key="3">
    <source>
        <dbReference type="Google" id="ProtNLM"/>
    </source>
</evidence>
<dbReference type="PANTHER" id="PTHR35546:SF130">
    <property type="entry name" value="EXPRESSED PROTEIN"/>
    <property type="match status" value="1"/>
</dbReference>
<dbReference type="SUPFAM" id="SSF81383">
    <property type="entry name" value="F-box domain"/>
    <property type="match status" value="1"/>
</dbReference>
<protein>
    <recommendedName>
        <fullName evidence="3">F-box domain-containing protein</fullName>
    </recommendedName>
</protein>
<sequence length="198" mass="22729">MSHPTVSSSGGSSFNPAVEMTDNCSLDRDVLLSSLLFPFAARKRRSIYPEGNLPPPPLNQLIKLGDGPLIKIMIRLPTPRSSCLSKAVCKPWRTLIYDPSFDRCFISHHQTRCEPAFLFLTARDPNSIILRFIPVRDKARWGFRVMDCFKDLLLCEFLEHDRTELRRTYVFCNLFTKQWIALPLAPERSNSGYNLSQH</sequence>
<gene>
    <name evidence="1" type="ORF">LTRI10_LOCUS36713</name>
</gene>
<reference evidence="1 2" key="1">
    <citation type="submission" date="2024-04" db="EMBL/GenBank/DDBJ databases">
        <authorList>
            <person name="Fracassetti M."/>
        </authorList>
    </citation>
    <scope>NUCLEOTIDE SEQUENCE [LARGE SCALE GENOMIC DNA]</scope>
</reference>
<evidence type="ECO:0000313" key="2">
    <source>
        <dbReference type="Proteomes" id="UP001497516"/>
    </source>
</evidence>
<dbReference type="PANTHER" id="PTHR35546">
    <property type="entry name" value="F-BOX PROTEIN INTERACTION DOMAIN PROTEIN-RELATED"/>
    <property type="match status" value="1"/>
</dbReference>
<dbReference type="InterPro" id="IPR036047">
    <property type="entry name" value="F-box-like_dom_sf"/>
</dbReference>
<dbReference type="AlphaFoldDB" id="A0AAV2FF36"/>
<accession>A0AAV2FF36</accession>
<dbReference type="Proteomes" id="UP001497516">
    <property type="component" value="Chromosome 6"/>
</dbReference>